<protein>
    <submittedName>
        <fullName evidence="1">Uncharacterized protein</fullName>
    </submittedName>
</protein>
<keyword evidence="2" id="KW-1185">Reference proteome</keyword>
<sequence>METYSYLVLIGKRESIANVALASIESLEAQNVDKINYLALGSKCSMCPIFDVLKGLELEKDVYINDSKQEEEEASGITVLSGGDCEVNIVVLYENAGHAIVMYTQILSLRIDL</sequence>
<dbReference type="Proteomes" id="UP001367508">
    <property type="component" value="Unassembled WGS sequence"/>
</dbReference>
<gene>
    <name evidence="1" type="ORF">VNO77_04196</name>
</gene>
<name>A0AAN9MY56_CANGL</name>
<accession>A0AAN9MY56</accession>
<dbReference type="EMBL" id="JAYMYQ010000001">
    <property type="protein sequence ID" value="KAK7362096.1"/>
    <property type="molecule type" value="Genomic_DNA"/>
</dbReference>
<evidence type="ECO:0000313" key="1">
    <source>
        <dbReference type="EMBL" id="KAK7362096.1"/>
    </source>
</evidence>
<reference evidence="1 2" key="1">
    <citation type="submission" date="2024-01" db="EMBL/GenBank/DDBJ databases">
        <title>The genomes of 5 underutilized Papilionoideae crops provide insights into root nodulation and disease resistanc.</title>
        <authorList>
            <person name="Jiang F."/>
        </authorList>
    </citation>
    <scope>NUCLEOTIDE SEQUENCE [LARGE SCALE GENOMIC DNA]</scope>
    <source>
        <strain evidence="1">LVBAO_FW01</strain>
        <tissue evidence="1">Leaves</tissue>
    </source>
</reference>
<comment type="caution">
    <text evidence="1">The sequence shown here is derived from an EMBL/GenBank/DDBJ whole genome shotgun (WGS) entry which is preliminary data.</text>
</comment>
<evidence type="ECO:0000313" key="2">
    <source>
        <dbReference type="Proteomes" id="UP001367508"/>
    </source>
</evidence>
<dbReference type="AlphaFoldDB" id="A0AAN9MY56"/>
<proteinExistence type="predicted"/>
<organism evidence="1 2">
    <name type="scientific">Canavalia gladiata</name>
    <name type="common">Sword bean</name>
    <name type="synonym">Dolichos gladiatus</name>
    <dbReference type="NCBI Taxonomy" id="3824"/>
    <lineage>
        <taxon>Eukaryota</taxon>
        <taxon>Viridiplantae</taxon>
        <taxon>Streptophyta</taxon>
        <taxon>Embryophyta</taxon>
        <taxon>Tracheophyta</taxon>
        <taxon>Spermatophyta</taxon>
        <taxon>Magnoliopsida</taxon>
        <taxon>eudicotyledons</taxon>
        <taxon>Gunneridae</taxon>
        <taxon>Pentapetalae</taxon>
        <taxon>rosids</taxon>
        <taxon>fabids</taxon>
        <taxon>Fabales</taxon>
        <taxon>Fabaceae</taxon>
        <taxon>Papilionoideae</taxon>
        <taxon>50 kb inversion clade</taxon>
        <taxon>NPAAA clade</taxon>
        <taxon>indigoferoid/millettioid clade</taxon>
        <taxon>Phaseoleae</taxon>
        <taxon>Canavalia</taxon>
    </lineage>
</organism>